<comment type="function">
    <text evidence="8">F(1)F(0) ATP synthase produces ATP from ADP in the presence of a proton or sodium gradient. F-type ATPases consist of two structural domains, F(1) containing the extramembraneous catalytic core and F(0) containing the membrane proton channel, linked together by a central stalk and a peripheral stalk. During catalysis, ATP synthesis in the catalytic domain of F(1) is coupled via a rotary mechanism of the central stalk subunits to proton translocation.</text>
</comment>
<dbReference type="EMBL" id="RKHL01000001">
    <property type="protein sequence ID" value="ROR82305.1"/>
    <property type="molecule type" value="Genomic_DNA"/>
</dbReference>
<organism evidence="9 10">
    <name type="scientific">Plantibacter flavus</name>
    <dbReference type="NCBI Taxonomy" id="150123"/>
    <lineage>
        <taxon>Bacteria</taxon>
        <taxon>Bacillati</taxon>
        <taxon>Actinomycetota</taxon>
        <taxon>Actinomycetes</taxon>
        <taxon>Micrococcales</taxon>
        <taxon>Microbacteriaceae</taxon>
        <taxon>Plantibacter</taxon>
    </lineage>
</organism>
<reference evidence="9 10" key="1">
    <citation type="submission" date="2018-11" db="EMBL/GenBank/DDBJ databases">
        <title>Sequencing the genomes of 1000 actinobacteria strains.</title>
        <authorList>
            <person name="Klenk H.-P."/>
        </authorList>
    </citation>
    <scope>NUCLEOTIDE SEQUENCE [LARGE SCALE GENOMIC DNA]</scope>
    <source>
        <strain evidence="9 10">DSM 14012</strain>
    </source>
</reference>
<comment type="caution">
    <text evidence="9">The sequence shown here is derived from an EMBL/GenBank/DDBJ whole genome shotgun (WGS) entry which is preliminary data.</text>
</comment>
<dbReference type="GO" id="GO:0046933">
    <property type="term" value="F:proton-transporting ATP synthase activity, rotational mechanism"/>
    <property type="evidence" value="ECO:0007669"/>
    <property type="project" value="UniProtKB-UniRule"/>
</dbReference>
<accession>A0A3N2C463</accession>
<evidence type="ECO:0000256" key="8">
    <source>
        <dbReference type="HAMAP-Rule" id="MF_01416"/>
    </source>
</evidence>
<name>A0A3N2C463_9MICO</name>
<protein>
    <recommendedName>
        <fullName evidence="8">ATP synthase subunit delta</fullName>
    </recommendedName>
    <alternativeName>
        <fullName evidence="8">ATP synthase F(1) sector subunit delta</fullName>
    </alternativeName>
    <alternativeName>
        <fullName evidence="8">F-type ATPase subunit delta</fullName>
        <shortName evidence="8">F-ATPase subunit delta</shortName>
    </alternativeName>
</protein>
<keyword evidence="10" id="KW-1185">Reference proteome</keyword>
<evidence type="ECO:0000256" key="7">
    <source>
        <dbReference type="ARBA" id="ARBA00023310"/>
    </source>
</evidence>
<evidence type="ECO:0000256" key="2">
    <source>
        <dbReference type="ARBA" id="ARBA00022448"/>
    </source>
</evidence>
<dbReference type="HAMAP" id="MF_01416">
    <property type="entry name" value="ATP_synth_delta_bact"/>
    <property type="match status" value="1"/>
</dbReference>
<evidence type="ECO:0000256" key="1">
    <source>
        <dbReference type="ARBA" id="ARBA00004370"/>
    </source>
</evidence>
<comment type="similarity">
    <text evidence="8">Belongs to the ATPase delta chain family.</text>
</comment>
<dbReference type="Proteomes" id="UP000266915">
    <property type="component" value="Unassembled WGS sequence"/>
</dbReference>
<proteinExistence type="inferred from homology"/>
<evidence type="ECO:0000256" key="3">
    <source>
        <dbReference type="ARBA" id="ARBA00022781"/>
    </source>
</evidence>
<dbReference type="InterPro" id="IPR020781">
    <property type="entry name" value="ATPase_OSCP/d_CS"/>
</dbReference>
<keyword evidence="4 8" id="KW-0406">Ion transport</keyword>
<keyword evidence="7 8" id="KW-0066">ATP synthesis</keyword>
<dbReference type="NCBIfam" id="NF009967">
    <property type="entry name" value="PRK13430.1"/>
    <property type="match status" value="1"/>
</dbReference>
<sequence length="265" mass="26864">MGSATREALASSKEALAALGAGADLATADGLFAAGRAIGGSSHLSAALSDPAADAGAKRTVVERIFGSQLSAQALGLLQTVVSGRWSSEADLLAGIEELGLRAASISAGAQGDIEAELFEFGKLVSSNHELELALSSKLGSSAAKGALAASLLAGKASPQTVSIVGQLVQQPRDRRIGELLRYASGIVADQQGLAVATVTAAAPIEASQLQRLERHLATAYGRQVKINQVIDPAVVGGLRVQLGDDVIDGSLAARLNDLRLQLAG</sequence>
<dbReference type="PROSITE" id="PS00389">
    <property type="entry name" value="ATPASE_DELTA"/>
    <property type="match status" value="1"/>
</dbReference>
<comment type="subcellular location">
    <subcellularLocation>
        <location evidence="8">Cell membrane</location>
        <topology evidence="8">Peripheral membrane protein</topology>
    </subcellularLocation>
    <subcellularLocation>
        <location evidence="1">Membrane</location>
    </subcellularLocation>
</comment>
<dbReference type="RefSeq" id="WP_085513233.1">
    <property type="nucleotide sequence ID" value="NZ_FXAP01000005.1"/>
</dbReference>
<evidence type="ECO:0000256" key="5">
    <source>
        <dbReference type="ARBA" id="ARBA00023136"/>
    </source>
</evidence>
<dbReference type="GO" id="GO:0005886">
    <property type="term" value="C:plasma membrane"/>
    <property type="evidence" value="ECO:0007669"/>
    <property type="project" value="UniProtKB-SubCell"/>
</dbReference>
<keyword evidence="8" id="KW-1003">Cell membrane</keyword>
<keyword evidence="6 8" id="KW-0139">CF(1)</keyword>
<evidence type="ECO:0000256" key="6">
    <source>
        <dbReference type="ARBA" id="ARBA00023196"/>
    </source>
</evidence>
<dbReference type="GO" id="GO:0045259">
    <property type="term" value="C:proton-transporting ATP synthase complex"/>
    <property type="evidence" value="ECO:0007669"/>
    <property type="project" value="UniProtKB-KW"/>
</dbReference>
<gene>
    <name evidence="8" type="primary">atpH</name>
    <name evidence="9" type="ORF">EDD42_2393</name>
</gene>
<evidence type="ECO:0000313" key="9">
    <source>
        <dbReference type="EMBL" id="ROR82305.1"/>
    </source>
</evidence>
<dbReference type="AlphaFoldDB" id="A0A3N2C463"/>
<dbReference type="InterPro" id="IPR000711">
    <property type="entry name" value="ATPase_OSCP/dsu"/>
</dbReference>
<keyword evidence="3 8" id="KW-0375">Hydrogen ion transport</keyword>
<keyword evidence="2 8" id="KW-0813">Transport</keyword>
<keyword evidence="5 8" id="KW-0472">Membrane</keyword>
<dbReference type="PANTHER" id="PTHR11910">
    <property type="entry name" value="ATP SYNTHASE DELTA CHAIN"/>
    <property type="match status" value="1"/>
</dbReference>
<dbReference type="PRINTS" id="PR00125">
    <property type="entry name" value="ATPASEDELTA"/>
</dbReference>
<evidence type="ECO:0000256" key="4">
    <source>
        <dbReference type="ARBA" id="ARBA00023065"/>
    </source>
</evidence>
<comment type="function">
    <text evidence="8">This protein is part of the stalk that links CF(0) to CF(1). It either transmits conformational changes from CF(0) to CF(1) or is implicated in proton conduction.</text>
</comment>
<evidence type="ECO:0000313" key="10">
    <source>
        <dbReference type="Proteomes" id="UP000266915"/>
    </source>
</evidence>
<dbReference type="Pfam" id="PF00213">
    <property type="entry name" value="OSCP"/>
    <property type="match status" value="1"/>
</dbReference>